<name>A0A5P9P7S5_9EURY</name>
<reference evidence="1 2" key="1">
    <citation type="journal article" date="2007" name="Int. J. Syst. Evol. Microbiol.">
        <title>Natronorubrum sulfidifaciens sp. nov., an extremely haloalkaliphilic archaeon isolated from Aiding salt lake in Xin-Jiang, China.</title>
        <authorList>
            <person name="Cui H.L."/>
            <person name="Tohty D."/>
            <person name="Liu H.C."/>
            <person name="Liu S.J."/>
            <person name="Oren A."/>
            <person name="Zhou P.J."/>
        </authorList>
    </citation>
    <scope>NUCLEOTIDE SEQUENCE [LARGE SCALE GENOMIC DNA]</scope>
    <source>
        <strain evidence="1 2">7-3</strain>
    </source>
</reference>
<evidence type="ECO:0000313" key="2">
    <source>
        <dbReference type="Proteomes" id="UP000326170"/>
    </source>
</evidence>
<keyword evidence="2" id="KW-1185">Reference proteome</keyword>
<dbReference type="KEGG" id="nas:GCU68_12230"/>
<protein>
    <submittedName>
        <fullName evidence="1">Uncharacterized protein</fullName>
    </submittedName>
</protein>
<proteinExistence type="predicted"/>
<dbReference type="EMBL" id="CP045488">
    <property type="protein sequence ID" value="QFU84183.1"/>
    <property type="molecule type" value="Genomic_DNA"/>
</dbReference>
<gene>
    <name evidence="1" type="ORF">GCU68_12230</name>
</gene>
<dbReference type="GeneID" id="42301824"/>
<dbReference type="AlphaFoldDB" id="A0A5P9P7S5"/>
<dbReference type="RefSeq" id="WP_152943714.1">
    <property type="nucleotide sequence ID" value="NZ_CP045488.1"/>
</dbReference>
<sequence>MERTHTESLVSRLVTIRDRVEEGMDRREFVRTLLTGGYALGIAQFLGVDDFLAADDGDVPIVTALVRPDPTDPWSLEERIKHVPAAWYAAVEKAFELNELLAQTAFTGYLGSAVVPGSYDSKTASVSVGVSGGLGSFRETVDDLFDGVSLDVETIVDIGDIDDIQDGHERFKPRLVDSLSSGDVPSGVACETPGSIATLGPVLYDPNSKQELFVTAEHAFNGGASPNEDTLSLPVEGGDSVQLGSVEHAHPVEDVATVAPENRFRPSTAIETPTPTRVRGQLTRLGLADLIARDESLEKVGAVTGHTIGKIQGVDAVTCFTDEHCRRGQLRWGGEMDLTDGDSGSVSYYPDPEGEDGDVLIAGFNNARTWWPGQSYVWGVGAYKLTEAYGYYF</sequence>
<accession>A0A5P9P7S5</accession>
<evidence type="ECO:0000313" key="1">
    <source>
        <dbReference type="EMBL" id="QFU84183.1"/>
    </source>
</evidence>
<organism evidence="1 2">
    <name type="scientific">Natronorubrum aibiense</name>
    <dbReference type="NCBI Taxonomy" id="348826"/>
    <lineage>
        <taxon>Archaea</taxon>
        <taxon>Methanobacteriati</taxon>
        <taxon>Methanobacteriota</taxon>
        <taxon>Stenosarchaea group</taxon>
        <taxon>Halobacteria</taxon>
        <taxon>Halobacteriales</taxon>
        <taxon>Natrialbaceae</taxon>
        <taxon>Natronorubrum</taxon>
    </lineage>
</organism>
<dbReference type="OrthoDB" id="333539at2157"/>
<dbReference type="Proteomes" id="UP000326170">
    <property type="component" value="Chromosome"/>
</dbReference>